<protein>
    <submittedName>
        <fullName evidence="5">Uncharacterized protein</fullName>
    </submittedName>
</protein>
<feature type="transmembrane region" description="Helical" evidence="4">
    <location>
        <begin position="20"/>
        <end position="35"/>
    </location>
</feature>
<proteinExistence type="predicted"/>
<evidence type="ECO:0000256" key="2">
    <source>
        <dbReference type="ARBA" id="ARBA00022840"/>
    </source>
</evidence>
<keyword evidence="4" id="KW-1133">Transmembrane helix</keyword>
<dbReference type="EMBL" id="CAJNOL010000760">
    <property type="protein sequence ID" value="CAF1190460.1"/>
    <property type="molecule type" value="Genomic_DNA"/>
</dbReference>
<dbReference type="EMBL" id="CAJNOH010000260">
    <property type="protein sequence ID" value="CAF0972722.1"/>
    <property type="molecule type" value="Genomic_DNA"/>
</dbReference>
<dbReference type="Gene3D" id="3.50.7.10">
    <property type="entry name" value="GroEL"/>
    <property type="match status" value="1"/>
</dbReference>
<evidence type="ECO:0000256" key="1">
    <source>
        <dbReference type="ARBA" id="ARBA00022741"/>
    </source>
</evidence>
<dbReference type="InterPro" id="IPR002423">
    <property type="entry name" value="Cpn60/GroEL/TCP-1"/>
</dbReference>
<dbReference type="Proteomes" id="UP000663870">
    <property type="component" value="Unassembled WGS sequence"/>
</dbReference>
<dbReference type="AlphaFoldDB" id="A0A814EZ20"/>
<dbReference type="InterPro" id="IPR027409">
    <property type="entry name" value="GroEL-like_apical_dom_sf"/>
</dbReference>
<keyword evidence="4" id="KW-0812">Transmembrane</keyword>
<evidence type="ECO:0000313" key="6">
    <source>
        <dbReference type="EMBL" id="CAF1190460.1"/>
    </source>
</evidence>
<sequence length="177" mass="20409">MYRFLFYICCYSNSKFSRSYSSLSVVVVVAVLVLVRDAVVFVIGTIPVFIVSIVVFVLVVVVEYEFYDDAVQNKTDLQGIQIIKHLRNNLNDSYFEEGFLLEKCVALNMPKRIENARILIVNTPMDTNKIKVSDSFVRVDSVAKVTELELAEKEKMKDKIEKFFNIIVMFLLISRNK</sequence>
<dbReference type="Gene3D" id="3.30.260.10">
    <property type="entry name" value="TCP-1-like chaperonin intermediate domain"/>
    <property type="match status" value="1"/>
</dbReference>
<evidence type="ECO:0000313" key="7">
    <source>
        <dbReference type="Proteomes" id="UP000663854"/>
    </source>
</evidence>
<dbReference type="GO" id="GO:0005524">
    <property type="term" value="F:ATP binding"/>
    <property type="evidence" value="ECO:0007669"/>
    <property type="project" value="UniProtKB-KW"/>
</dbReference>
<comment type="caution">
    <text evidence="5">The sequence shown here is derived from an EMBL/GenBank/DDBJ whole genome shotgun (WGS) entry which is preliminary data.</text>
</comment>
<name>A0A814EZ20_9BILA</name>
<keyword evidence="3" id="KW-0143">Chaperone</keyword>
<dbReference type="SUPFAM" id="SSF52029">
    <property type="entry name" value="GroEL apical domain-like"/>
    <property type="match status" value="1"/>
</dbReference>
<accession>A0A814EZ20</accession>
<evidence type="ECO:0000313" key="8">
    <source>
        <dbReference type="Proteomes" id="UP000663870"/>
    </source>
</evidence>
<keyword evidence="4" id="KW-0472">Membrane</keyword>
<feature type="transmembrane region" description="Helical" evidence="4">
    <location>
        <begin position="41"/>
        <end position="64"/>
    </location>
</feature>
<dbReference type="Pfam" id="PF00118">
    <property type="entry name" value="Cpn60_TCP1"/>
    <property type="match status" value="1"/>
</dbReference>
<dbReference type="PANTHER" id="PTHR11353">
    <property type="entry name" value="CHAPERONIN"/>
    <property type="match status" value="1"/>
</dbReference>
<keyword evidence="1" id="KW-0547">Nucleotide-binding</keyword>
<reference evidence="5" key="1">
    <citation type="submission" date="2021-02" db="EMBL/GenBank/DDBJ databases">
        <authorList>
            <person name="Nowell W R."/>
        </authorList>
    </citation>
    <scope>NUCLEOTIDE SEQUENCE</scope>
</reference>
<keyword evidence="2" id="KW-0067">ATP-binding</keyword>
<evidence type="ECO:0000256" key="3">
    <source>
        <dbReference type="ARBA" id="ARBA00023186"/>
    </source>
</evidence>
<evidence type="ECO:0000256" key="4">
    <source>
        <dbReference type="SAM" id="Phobius"/>
    </source>
</evidence>
<evidence type="ECO:0000313" key="5">
    <source>
        <dbReference type="EMBL" id="CAF0972722.1"/>
    </source>
</evidence>
<dbReference type="GO" id="GO:0140662">
    <property type="term" value="F:ATP-dependent protein folding chaperone"/>
    <property type="evidence" value="ECO:0007669"/>
    <property type="project" value="InterPro"/>
</dbReference>
<dbReference type="Proteomes" id="UP000663854">
    <property type="component" value="Unassembled WGS sequence"/>
</dbReference>
<dbReference type="InterPro" id="IPR027410">
    <property type="entry name" value="TCP-1-like_intermed_sf"/>
</dbReference>
<organism evidence="5 7">
    <name type="scientific">Rotaria sordida</name>
    <dbReference type="NCBI Taxonomy" id="392033"/>
    <lineage>
        <taxon>Eukaryota</taxon>
        <taxon>Metazoa</taxon>
        <taxon>Spiralia</taxon>
        <taxon>Gnathifera</taxon>
        <taxon>Rotifera</taxon>
        <taxon>Eurotatoria</taxon>
        <taxon>Bdelloidea</taxon>
        <taxon>Philodinida</taxon>
        <taxon>Philodinidae</taxon>
        <taxon>Rotaria</taxon>
    </lineage>
</organism>
<gene>
    <name evidence="6" type="ORF">JXQ802_LOCUS23846</name>
    <name evidence="5" type="ORF">PYM288_LOCUS13197</name>
</gene>
<dbReference type="InterPro" id="IPR017998">
    <property type="entry name" value="Chaperone_TCP-1"/>
</dbReference>
<keyword evidence="8" id="KW-1185">Reference proteome</keyword>